<organism evidence="1 2">
    <name type="scientific">Entomophthora muscae</name>
    <dbReference type="NCBI Taxonomy" id="34485"/>
    <lineage>
        <taxon>Eukaryota</taxon>
        <taxon>Fungi</taxon>
        <taxon>Fungi incertae sedis</taxon>
        <taxon>Zoopagomycota</taxon>
        <taxon>Entomophthoromycotina</taxon>
        <taxon>Entomophthoromycetes</taxon>
        <taxon>Entomophthorales</taxon>
        <taxon>Entomophthoraceae</taxon>
        <taxon>Entomophthora</taxon>
    </lineage>
</organism>
<dbReference type="Proteomes" id="UP001165960">
    <property type="component" value="Unassembled WGS sequence"/>
</dbReference>
<keyword evidence="2" id="KW-1185">Reference proteome</keyword>
<dbReference type="EMBL" id="QTSX02000769">
    <property type="protein sequence ID" value="KAJ9085322.1"/>
    <property type="molecule type" value="Genomic_DNA"/>
</dbReference>
<comment type="caution">
    <text evidence="1">The sequence shown here is derived from an EMBL/GenBank/DDBJ whole genome shotgun (WGS) entry which is preliminary data.</text>
</comment>
<protein>
    <submittedName>
        <fullName evidence="1">Uncharacterized protein</fullName>
    </submittedName>
</protein>
<reference evidence="1" key="1">
    <citation type="submission" date="2022-04" db="EMBL/GenBank/DDBJ databases">
        <title>Genome of the entomopathogenic fungus Entomophthora muscae.</title>
        <authorList>
            <person name="Elya C."/>
            <person name="Lovett B.R."/>
            <person name="Lee E."/>
            <person name="Macias A.M."/>
            <person name="Hajek A.E."/>
            <person name="De Bivort B.L."/>
            <person name="Kasson M.T."/>
            <person name="De Fine Licht H.H."/>
            <person name="Stajich J.E."/>
        </authorList>
    </citation>
    <scope>NUCLEOTIDE SEQUENCE</scope>
    <source>
        <strain evidence="1">Berkeley</strain>
    </source>
</reference>
<gene>
    <name evidence="1" type="ORF">DSO57_1015135</name>
</gene>
<accession>A0ACC2UG02</accession>
<proteinExistence type="predicted"/>
<evidence type="ECO:0000313" key="1">
    <source>
        <dbReference type="EMBL" id="KAJ9085322.1"/>
    </source>
</evidence>
<sequence>MYGINQCFLSKTCSKLAHILLLELNCTFRSGRRGRKGARDRGSRTHTTSELGVSELRRSLPSYNPGEEPRIKITMRGLRGRGRYRGSRGGRRRRGAGDFGRGKFDDDFVDVIEDEDFVEEHVIVRAPPSMADEIRTMIRDKERIQDISLTFTDPRKGIFKIKDQEIGMKLVDMPTIIESQKFYHNKNMIKVADISQMLVLDDPENKPSRPAKNRDSVSWPDGLSLPLKDVRRRRFRKRVSKQIIEIVENELERLLLKDLQALDVQYEFADAPDREDYDSDAEIESAAQDPTGEEAESQAGQDTPKATEELITEADLVVSSENEALDLDELERAVEIRDMDDANEADEEGMEEEDEEEDGDSDDSESEIDEEAMEQKTALKEAIAELESNLEKKRADLAVATNPIIKKRFEDVIAKLKLELDIKEAQLEAFDQ</sequence>
<evidence type="ECO:0000313" key="2">
    <source>
        <dbReference type="Proteomes" id="UP001165960"/>
    </source>
</evidence>
<name>A0ACC2UG02_9FUNG</name>